<accession>A0A7G9LCH3</accession>
<feature type="transmembrane region" description="Helical" evidence="1">
    <location>
        <begin position="12"/>
        <end position="36"/>
    </location>
</feature>
<proteinExistence type="predicted"/>
<evidence type="ECO:0000256" key="1">
    <source>
        <dbReference type="SAM" id="Phobius"/>
    </source>
</evidence>
<gene>
    <name evidence="2" type="ORF">H9W90_04145</name>
</gene>
<dbReference type="AlphaFoldDB" id="A0A7G9LCH3"/>
<sequence length="139" mass="15701">MTENLNKPSKAFWVIGVLALLWNLMGVSAYLFQALITEDMIAQLSPEQQAEMLVEHPAWITALFALAVFGGFLGCIFFLARKKIAYYLFILSGVCATIQQVHIMMNADLKMYVMPIMIIVVCIFLIWYSKKCIADGILK</sequence>
<dbReference type="Proteomes" id="UP000515808">
    <property type="component" value="Chromosome"/>
</dbReference>
<dbReference type="RefSeq" id="WP_187483204.1">
    <property type="nucleotide sequence ID" value="NZ_CP060695.1"/>
</dbReference>
<evidence type="ECO:0000313" key="3">
    <source>
        <dbReference type="Proteomes" id="UP000515808"/>
    </source>
</evidence>
<dbReference type="EMBL" id="CP060695">
    <property type="protein sequence ID" value="QNM86322.1"/>
    <property type="molecule type" value="Genomic_DNA"/>
</dbReference>
<organism evidence="2 3">
    <name type="scientific">Polaribacter pectinis</name>
    <dbReference type="NCBI Taxonomy" id="2738844"/>
    <lineage>
        <taxon>Bacteria</taxon>
        <taxon>Pseudomonadati</taxon>
        <taxon>Bacteroidota</taxon>
        <taxon>Flavobacteriia</taxon>
        <taxon>Flavobacteriales</taxon>
        <taxon>Flavobacteriaceae</taxon>
    </lineage>
</organism>
<feature type="transmembrane region" description="Helical" evidence="1">
    <location>
        <begin position="111"/>
        <end position="129"/>
    </location>
</feature>
<feature type="transmembrane region" description="Helical" evidence="1">
    <location>
        <begin position="86"/>
        <end position="105"/>
    </location>
</feature>
<reference evidence="2 3" key="1">
    <citation type="submission" date="2020-08" db="EMBL/GenBank/DDBJ databases">
        <title>Polaribacter sp. L12M9 isolated from gut of the Korean scallop.</title>
        <authorList>
            <person name="Jeong Y.S."/>
        </authorList>
    </citation>
    <scope>NUCLEOTIDE SEQUENCE [LARGE SCALE GENOMIC DNA]</scope>
    <source>
        <strain evidence="2 3">L12M9</strain>
    </source>
</reference>
<evidence type="ECO:0008006" key="4">
    <source>
        <dbReference type="Google" id="ProtNLM"/>
    </source>
</evidence>
<evidence type="ECO:0000313" key="2">
    <source>
        <dbReference type="EMBL" id="QNM86322.1"/>
    </source>
</evidence>
<keyword evidence="1" id="KW-0472">Membrane</keyword>
<keyword evidence="1" id="KW-1133">Transmembrane helix</keyword>
<protein>
    <recommendedName>
        <fullName evidence="4">Sugar transporter</fullName>
    </recommendedName>
</protein>
<dbReference type="KEGG" id="ppec:H9W90_04145"/>
<keyword evidence="1" id="KW-0812">Transmembrane</keyword>
<keyword evidence="3" id="KW-1185">Reference proteome</keyword>
<name>A0A7G9LCH3_9FLAO</name>
<feature type="transmembrane region" description="Helical" evidence="1">
    <location>
        <begin position="56"/>
        <end position="79"/>
    </location>
</feature>